<evidence type="ECO:0000259" key="1">
    <source>
        <dbReference type="PROSITE" id="PS50206"/>
    </source>
</evidence>
<dbReference type="Gene3D" id="3.40.250.10">
    <property type="entry name" value="Rhodanese-like domain"/>
    <property type="match status" value="1"/>
</dbReference>
<organism evidence="2">
    <name type="scientific">freshwater metagenome</name>
    <dbReference type="NCBI Taxonomy" id="449393"/>
    <lineage>
        <taxon>unclassified sequences</taxon>
        <taxon>metagenomes</taxon>
        <taxon>ecological metagenomes</taxon>
    </lineage>
</organism>
<protein>
    <submittedName>
        <fullName evidence="2">Unannotated protein</fullName>
    </submittedName>
</protein>
<evidence type="ECO:0000313" key="2">
    <source>
        <dbReference type="EMBL" id="CAB4663401.1"/>
    </source>
</evidence>
<feature type="domain" description="Rhodanese" evidence="1">
    <location>
        <begin position="18"/>
        <end position="104"/>
    </location>
</feature>
<dbReference type="EMBL" id="CAEZWE010000086">
    <property type="protein sequence ID" value="CAB4663401.1"/>
    <property type="molecule type" value="Genomic_DNA"/>
</dbReference>
<gene>
    <name evidence="2" type="ORF">UFOPK2169_01565</name>
</gene>
<dbReference type="AlphaFoldDB" id="A0A6J6LNX2"/>
<dbReference type="GO" id="GO:0004792">
    <property type="term" value="F:thiosulfate-cyanide sulfurtransferase activity"/>
    <property type="evidence" value="ECO:0007669"/>
    <property type="project" value="InterPro"/>
</dbReference>
<name>A0A6J6LNX2_9ZZZZ</name>
<dbReference type="InterPro" id="IPR001307">
    <property type="entry name" value="Thiosulphate_STrfase_CS"/>
</dbReference>
<reference evidence="2" key="1">
    <citation type="submission" date="2020-05" db="EMBL/GenBank/DDBJ databases">
        <authorList>
            <person name="Chiriac C."/>
            <person name="Salcher M."/>
            <person name="Ghai R."/>
            <person name="Kavagutti S V."/>
        </authorList>
    </citation>
    <scope>NUCLEOTIDE SEQUENCE</scope>
</reference>
<dbReference type="PANTHER" id="PTHR43031">
    <property type="entry name" value="FAD-DEPENDENT OXIDOREDUCTASE"/>
    <property type="match status" value="1"/>
</dbReference>
<dbReference type="PANTHER" id="PTHR43031:SF1">
    <property type="entry name" value="PYRIDINE NUCLEOTIDE-DISULPHIDE OXIDOREDUCTASE"/>
    <property type="match status" value="1"/>
</dbReference>
<sequence length="109" mass="11770">MSWKEVPVQEIDISQVETLIDVREQDEYSDGHIPGAISIPLSGLEESFNEIPTTGVVYVVCRSGARSARACDFLTQQSSHASASFINVGGGTMGWIIEGREVVTGDSPR</sequence>
<proteinExistence type="predicted"/>
<dbReference type="SUPFAM" id="SSF52821">
    <property type="entry name" value="Rhodanese/Cell cycle control phosphatase"/>
    <property type="match status" value="1"/>
</dbReference>
<accession>A0A6J6LNX2</accession>
<dbReference type="CDD" id="cd00158">
    <property type="entry name" value="RHOD"/>
    <property type="match status" value="1"/>
</dbReference>
<dbReference type="PROSITE" id="PS50206">
    <property type="entry name" value="RHODANESE_3"/>
    <property type="match status" value="1"/>
</dbReference>
<dbReference type="InterPro" id="IPR001763">
    <property type="entry name" value="Rhodanese-like_dom"/>
</dbReference>
<dbReference type="PROSITE" id="PS00380">
    <property type="entry name" value="RHODANESE_1"/>
    <property type="match status" value="1"/>
</dbReference>
<dbReference type="InterPro" id="IPR050229">
    <property type="entry name" value="GlpE_sulfurtransferase"/>
</dbReference>
<dbReference type="SMART" id="SM00450">
    <property type="entry name" value="RHOD"/>
    <property type="match status" value="1"/>
</dbReference>
<dbReference type="Pfam" id="PF00581">
    <property type="entry name" value="Rhodanese"/>
    <property type="match status" value="1"/>
</dbReference>
<dbReference type="InterPro" id="IPR036873">
    <property type="entry name" value="Rhodanese-like_dom_sf"/>
</dbReference>